<feature type="compositionally biased region" description="Polar residues" evidence="4">
    <location>
        <begin position="1092"/>
        <end position="1122"/>
    </location>
</feature>
<dbReference type="GO" id="GO:0005814">
    <property type="term" value="C:centriole"/>
    <property type="evidence" value="ECO:0007669"/>
    <property type="project" value="TreeGrafter"/>
</dbReference>
<feature type="compositionally biased region" description="Polar residues" evidence="4">
    <location>
        <begin position="1321"/>
        <end position="1337"/>
    </location>
</feature>
<feature type="compositionally biased region" description="Polar residues" evidence="4">
    <location>
        <begin position="1987"/>
        <end position="2011"/>
    </location>
</feature>
<dbReference type="GeneID" id="108441756"/>
<keyword evidence="3" id="KW-0206">Cytoskeleton</keyword>
<dbReference type="GO" id="GO:0005813">
    <property type="term" value="C:centrosome"/>
    <property type="evidence" value="ECO:0007669"/>
    <property type="project" value="UniProtKB-SubCell"/>
</dbReference>
<organism evidence="6 7">
    <name type="scientific">Pygocentrus nattereri</name>
    <name type="common">Red-bellied piranha</name>
    <dbReference type="NCBI Taxonomy" id="42514"/>
    <lineage>
        <taxon>Eukaryota</taxon>
        <taxon>Metazoa</taxon>
        <taxon>Chordata</taxon>
        <taxon>Craniata</taxon>
        <taxon>Vertebrata</taxon>
        <taxon>Euteleostomi</taxon>
        <taxon>Actinopterygii</taxon>
        <taxon>Neopterygii</taxon>
        <taxon>Teleostei</taxon>
        <taxon>Ostariophysi</taxon>
        <taxon>Characiformes</taxon>
        <taxon>Characoidei</taxon>
        <taxon>Pygocentrus</taxon>
    </lineage>
</organism>
<dbReference type="Ensembl" id="ENSPNAT00000071598.1">
    <property type="protein sequence ID" value="ENSPNAP00000039622.1"/>
    <property type="gene ID" value="ENSPNAG00000018365.2"/>
</dbReference>
<feature type="compositionally biased region" description="Basic and acidic residues" evidence="4">
    <location>
        <begin position="1354"/>
        <end position="1371"/>
    </location>
</feature>
<feature type="region of interest" description="Disordered" evidence="4">
    <location>
        <begin position="628"/>
        <end position="714"/>
    </location>
</feature>
<feature type="compositionally biased region" description="Low complexity" evidence="4">
    <location>
        <begin position="1151"/>
        <end position="1165"/>
    </location>
</feature>
<reference evidence="6" key="3">
    <citation type="submission" date="2025-09" db="UniProtKB">
        <authorList>
            <consortium name="Ensembl"/>
        </authorList>
    </citation>
    <scope>IDENTIFICATION</scope>
</reference>
<dbReference type="PANTHER" id="PTHR21553">
    <property type="entry name" value="ALMS1-RELATED"/>
    <property type="match status" value="1"/>
</dbReference>
<evidence type="ECO:0000256" key="2">
    <source>
        <dbReference type="ARBA" id="ARBA00022490"/>
    </source>
</evidence>
<feature type="region of interest" description="Disordered" evidence="4">
    <location>
        <begin position="1321"/>
        <end position="1488"/>
    </location>
</feature>
<evidence type="ECO:0000313" key="7">
    <source>
        <dbReference type="Proteomes" id="UP001501920"/>
    </source>
</evidence>
<feature type="compositionally biased region" description="Basic and acidic residues" evidence="4">
    <location>
        <begin position="1769"/>
        <end position="1784"/>
    </location>
</feature>
<keyword evidence="2" id="KW-0963">Cytoplasm</keyword>
<feature type="compositionally biased region" description="Polar residues" evidence="4">
    <location>
        <begin position="286"/>
        <end position="296"/>
    </location>
</feature>
<feature type="region of interest" description="Disordered" evidence="4">
    <location>
        <begin position="835"/>
        <end position="858"/>
    </location>
</feature>
<evidence type="ECO:0000256" key="3">
    <source>
        <dbReference type="ARBA" id="ARBA00023212"/>
    </source>
</evidence>
<feature type="compositionally biased region" description="Low complexity" evidence="4">
    <location>
        <begin position="162"/>
        <end position="171"/>
    </location>
</feature>
<feature type="region of interest" description="Disordered" evidence="4">
    <location>
        <begin position="488"/>
        <end position="545"/>
    </location>
</feature>
<feature type="compositionally biased region" description="Low complexity" evidence="4">
    <location>
        <begin position="1126"/>
        <end position="1138"/>
    </location>
</feature>
<evidence type="ECO:0000256" key="4">
    <source>
        <dbReference type="SAM" id="MobiDB-lite"/>
    </source>
</evidence>
<keyword evidence="7" id="KW-1185">Reference proteome</keyword>
<protein>
    <recommendedName>
        <fullName evidence="5">ALMS motif domain-containing protein</fullName>
    </recommendedName>
</protein>
<feature type="region of interest" description="Disordered" evidence="4">
    <location>
        <begin position="2044"/>
        <end position="2064"/>
    </location>
</feature>
<feature type="compositionally biased region" description="Low complexity" evidence="4">
    <location>
        <begin position="1461"/>
        <end position="1477"/>
    </location>
</feature>
<evidence type="ECO:0000313" key="6">
    <source>
        <dbReference type="Ensembl" id="ENSPNAP00000039622.1"/>
    </source>
</evidence>
<feature type="region of interest" description="Disordered" evidence="4">
    <location>
        <begin position="1970"/>
        <end position="2011"/>
    </location>
</feature>
<reference evidence="6" key="2">
    <citation type="submission" date="2025-08" db="UniProtKB">
        <authorList>
            <consortium name="Ensembl"/>
        </authorList>
    </citation>
    <scope>IDENTIFICATION</scope>
</reference>
<feature type="region of interest" description="Disordered" evidence="4">
    <location>
        <begin position="1759"/>
        <end position="1854"/>
    </location>
</feature>
<feature type="region of interest" description="Disordered" evidence="4">
    <location>
        <begin position="1899"/>
        <end position="1947"/>
    </location>
</feature>
<feature type="region of interest" description="Disordered" evidence="4">
    <location>
        <begin position="162"/>
        <end position="220"/>
    </location>
</feature>
<feature type="region of interest" description="Disordered" evidence="4">
    <location>
        <begin position="1092"/>
        <end position="1138"/>
    </location>
</feature>
<dbReference type="Proteomes" id="UP001501920">
    <property type="component" value="Chromosome 5"/>
</dbReference>
<feature type="domain" description="ALMS motif" evidence="5">
    <location>
        <begin position="2111"/>
        <end position="2194"/>
    </location>
</feature>
<evidence type="ECO:0000256" key="1">
    <source>
        <dbReference type="ARBA" id="ARBA00004300"/>
    </source>
</evidence>
<dbReference type="PANTHER" id="PTHR21553:SF36">
    <property type="entry name" value="ALMS1 CENTROSOME AND BASAL BODY-ASSOCIATED PROTEIN-RELATED"/>
    <property type="match status" value="1"/>
</dbReference>
<feature type="domain" description="ALMS motif" evidence="5">
    <location>
        <begin position="2207"/>
        <end position="2254"/>
    </location>
</feature>
<dbReference type="GO" id="GO:0046599">
    <property type="term" value="P:regulation of centriole replication"/>
    <property type="evidence" value="ECO:0007669"/>
    <property type="project" value="TreeGrafter"/>
</dbReference>
<feature type="region of interest" description="Disordered" evidence="4">
    <location>
        <begin position="280"/>
        <end position="313"/>
    </location>
</feature>
<dbReference type="RefSeq" id="XP_017576932.1">
    <property type="nucleotide sequence ID" value="XM_017721443.2"/>
</dbReference>
<sequence length="2258" mass="245988">METLQEGEDGASLNTGMESWHQLPAEEDPIQFLGHTSALHETSSQHRLTLSTEGQLSKMDGSGTPRESLQLEFQDSHLSPALTLMPQGKTLIPSESTLLHQTDSEFFPLRGYPDLSIASGRFLNMSHQDVESSFPNISHEQGSLSQHPLGVTAAISEGGSSCCSLSQHSLSPGSHYQATQVHDEEQESGQNKNLERQMEGKEQADADSDTGKAAVGTHSDDSAPAHLLLEHQEKDVGVANSCVVSSASGTALSQTKAVLTQPHSIQDQSKHIDLACISAEEPKSRPSGSREQPQGGSSSSLSQRKTTRNVGVSLSSQVSIASNITVRSSSIQVDHTTDPAHRQLQSNRHSDATASAPRHTNKSGTKGTSSVLCVTPASGASTCVPGLQRVLWGSGSQTAADGSFLTSQPLSQSTPAILLNRAAPAMTKLSPLYSHQETMATMAMSIQSSSSKAGQMPALDLSTRDLQIVPRVPHGTSLDPVKAHTETHVPPFQHDIPDNCDPPSTGLYVPVSASENISPYPPNSDALPSSSDKKSKDQDSMLSAGRVRSLPTLSYLQKVGAWKANQSSSRSFSDNLGLQEFNSIPLKRAAQDSVSDAQSLMLTQQSPQCNNGTPSEFDTNTSVQPVVTVSPQPGNGSSRHGDLVGAGGAGVPPSASPLVHSQSHSSLSTAVTSIQHDGVQHNTQLPLSPRIHESPVLSREASEQNLADQPEAGPVQPSALLSLGQFGDVSSNHNVFSALSGSQGSWHGEQSLLASVGAASSVVSLEVDNYAPYWTSRPGSPPHSYEISIEDRIPLYLRNLGIDQSPSTILNPFTFRGPIREPEFSPTDLCTIKGSIGTPTKSTHPSEGESPQKETFSSCSLLSVGSRTSLARRLAVQKPDRPASPGNVRMVRCPVEAAHDPHTPPTPQEPGLQREGSYGLSVQLNPKSVSHPGAWLEAKEGDSSLVGSGTLQEIRRLLGHAVGLVSGCSSQASSPGSHCYSESDTSFLSLRRNTQAYLDDSSLSVGGKISMTLARSLSDSALKESCSSSCGPLQLYTQTDHLSTEATNHSQSKEENLKSCDLRVAPRRTEPEGCSAADPDKVGPISLSVVQGNVSSASDDPQQSQESAVNTGVNSPENSPTHTPAEAELSSLSDDSSESSLAARVAKLLQSESPVSVVTSRPSTTDPEESRAREWIMMKASGRQCESLELNIEDRKRIEEIKKELLLHTKHSKWSSDSEGSAQSSVGAVPDLTVGFTAVRNAEDRLSEQLQRAAQNPLDSTAPLHTPLHHNLESKVHQIALREGLNPHAPLTSITIATTRRTPSPQPGTHHLPTQDDHMYTASQQERSCSPTNTSLKSIDEGRRQNLMCDGETEIEKKGTMREDKEGKGEDEQNSEQADQSDMPYKSITSKNDIPSSLDLSSVSPHRSLTSHIHLTISPKPQQSMTQRLHSPTSDACSPSELQTGLHKPLSDSQRTLRAPSSVSSSSEEQYASAISQTSTSKDRPAGQGQYTEIVSGVSQISCRYAQTFTPPQRLAVSPKPLSVRTPDFSTLLPYKPHGSSELFYMPHTDPKLSPVCSDTTMESSHPGSDDAVPPRFTTEILGSRELEDNTITPKHKEGIYSKRAKMYRESSVFGRGLLETKVAAGTQRDNVSSHYQLPVFSTNKDQEAIHNAEQAEEEEEEEFVPLQMEADYSTDDLHNQSHTVQRHGFVPEALPLSVKPIREEVRRMKTQELGLEISSSLDQLWHRFSERWSLQETRPNNEGETSLLERLERLSRLLHSSTPPHTASNREERGKSRSRELELTRAQGKGVSRKGGNKDSSEVRVTPKTAWEENSSRTDQTLEEEEQENAYRCPAERDESASVSVETSSNRSTIDTQRLVRAFGPHRVNGGSAEITGGQIPNTSSSMLKFYNTINKQKGGHGNAATDVISTDESTASADSSSSSTYTLPSQRGTTRSLSNKKPKVKLVSRSIQAGDLEIVVNGTRRHTRDVGTIFPSPGNARDNRAPSSGNPELQATIPTSRSYSAASTQSQKVLKREALHKSNQIHYPNGVSWFVSADELKPDARKENKPQNESLQPASHAWFEPYTRTQPWREPLREPLRERHIQLEQEKPLDPKTPAETIGNKPSALVRLSLQEALELRRPEFVSRSRERMKRLCLLAEERKVQAVFTREREELFNRPLPLQQPIAVPPPLPSKRVIPMKEMVQRSKRGVEETAHTQRIDKTDRVRRIYAQLPEVQKRKWEEKRKAEYRTYRLNAQLFNKKVTNRVLGRRAPWQ</sequence>
<feature type="compositionally biased region" description="Basic and acidic residues" evidence="4">
    <location>
        <begin position="193"/>
        <end position="204"/>
    </location>
</feature>
<dbReference type="GO" id="GO:0008017">
    <property type="term" value="F:microtubule binding"/>
    <property type="evidence" value="ECO:0007669"/>
    <property type="project" value="TreeGrafter"/>
</dbReference>
<reference evidence="6 7" key="1">
    <citation type="submission" date="2020-10" db="EMBL/GenBank/DDBJ databases">
        <title>Pygocentrus nattereri (red-bellied piranha) genome, fPygNat1, primary haplotype.</title>
        <authorList>
            <person name="Myers G."/>
            <person name="Meyer A."/>
            <person name="Karagic N."/>
            <person name="Pippel M."/>
            <person name="Winkler S."/>
            <person name="Tracey A."/>
            <person name="Wood J."/>
            <person name="Formenti G."/>
            <person name="Howe K."/>
            <person name="Fedrigo O."/>
            <person name="Jarvis E.D."/>
        </authorList>
    </citation>
    <scope>NUCLEOTIDE SEQUENCE [LARGE SCALE GENOMIC DNA]</scope>
</reference>
<feature type="compositionally biased region" description="Low complexity" evidence="4">
    <location>
        <begin position="1912"/>
        <end position="1926"/>
    </location>
</feature>
<accession>A0AAR2INK9</accession>
<feature type="compositionally biased region" description="Polar residues" evidence="4">
    <location>
        <begin position="1927"/>
        <end position="1939"/>
    </location>
</feature>
<dbReference type="InterPro" id="IPR029299">
    <property type="entry name" value="ALMS_motif"/>
</dbReference>
<proteinExistence type="predicted"/>
<name>A0AAR2INK9_PYGNA</name>
<dbReference type="CTD" id="7840"/>
<evidence type="ECO:0000259" key="5">
    <source>
        <dbReference type="Pfam" id="PF15309"/>
    </source>
</evidence>
<comment type="subcellular location">
    <subcellularLocation>
        <location evidence="1">Cytoplasm</location>
        <location evidence="1">Cytoskeleton</location>
        <location evidence="1">Microtubule organizing center</location>
        <location evidence="1">Centrosome</location>
    </subcellularLocation>
</comment>
<dbReference type="GO" id="GO:0005829">
    <property type="term" value="C:cytosol"/>
    <property type="evidence" value="ECO:0007669"/>
    <property type="project" value="TreeGrafter"/>
</dbReference>
<feature type="compositionally biased region" description="Polar residues" evidence="4">
    <location>
        <begin position="1842"/>
        <end position="1854"/>
    </location>
</feature>
<dbReference type="GeneTree" id="ENSGT00940000170259"/>
<feature type="compositionally biased region" description="Polar residues" evidence="4">
    <location>
        <begin position="659"/>
        <end position="686"/>
    </location>
</feature>
<dbReference type="Pfam" id="PF15309">
    <property type="entry name" value="ALMS_motif"/>
    <property type="match status" value="2"/>
</dbReference>
<feature type="region of interest" description="Disordered" evidence="4">
    <location>
        <begin position="1151"/>
        <end position="1172"/>
    </location>
</feature>
<feature type="region of interest" description="Disordered" evidence="4">
    <location>
        <begin position="331"/>
        <end position="368"/>
    </location>
</feature>
<feature type="compositionally biased region" description="Polar residues" evidence="4">
    <location>
        <begin position="1387"/>
        <end position="1443"/>
    </location>
</feature>